<comment type="similarity">
    <text evidence="2">Belongs to the TPP enzyme family.</text>
</comment>
<dbReference type="PANTHER" id="PTHR43452:SF30">
    <property type="entry name" value="PYRUVATE DECARBOXYLASE ISOZYME 1-RELATED"/>
    <property type="match status" value="1"/>
</dbReference>
<dbReference type="InterPro" id="IPR029061">
    <property type="entry name" value="THDP-binding"/>
</dbReference>
<keyword evidence="3" id="KW-0479">Metal-binding</keyword>
<keyword evidence="5" id="KW-0460">Magnesium</keyword>
<name>A0ABR0IZE0_9EURO</name>
<evidence type="ECO:0000256" key="1">
    <source>
        <dbReference type="ARBA" id="ARBA00001964"/>
    </source>
</evidence>
<dbReference type="EC" id="4.1.1.1" evidence="9"/>
<dbReference type="InterPro" id="IPR012001">
    <property type="entry name" value="Thiamin_PyroP_enz_TPP-bd_dom"/>
</dbReference>
<sequence length="178" mass="19548">MASSDDKIILAKYLWQRIYQLGTRSIMGVPGDMKLELLDYVDDANLKWVGSANELNAAYAADGYCRVTGAPGVLVTTMGVGKLSALNGVAGAYTEQVKVVHIVGTTGTSVQQRRAIIYHCLGPNPDHRVYEKISSHVRAAYCWLDDITKAPRAIDSVLRTCVTRSLPVYIFVPMDFVH</sequence>
<keyword evidence="7 9" id="KW-0456">Lyase</keyword>
<dbReference type="SUPFAM" id="SSF52518">
    <property type="entry name" value="Thiamin diphosphate-binding fold (THDP-binding)"/>
    <property type="match status" value="1"/>
</dbReference>
<reference evidence="9 10" key="1">
    <citation type="submission" date="2023-08" db="EMBL/GenBank/DDBJ databases">
        <title>Black Yeasts Isolated from many extreme environments.</title>
        <authorList>
            <person name="Coleine C."/>
            <person name="Stajich J.E."/>
            <person name="Selbmann L."/>
        </authorList>
    </citation>
    <scope>NUCLEOTIDE SEQUENCE [LARGE SCALE GENOMIC DNA]</scope>
    <source>
        <strain evidence="9 10">CCFEE 6328</strain>
    </source>
</reference>
<dbReference type="EMBL" id="JAVRRF010000030">
    <property type="protein sequence ID" value="KAK5052323.1"/>
    <property type="molecule type" value="Genomic_DNA"/>
</dbReference>
<keyword evidence="6" id="KW-0786">Thiamine pyrophosphate</keyword>
<feature type="domain" description="Thiamine pyrophosphate enzyme N-terminal TPP-binding" evidence="8">
    <location>
        <begin position="11"/>
        <end position="113"/>
    </location>
</feature>
<evidence type="ECO:0000256" key="2">
    <source>
        <dbReference type="ARBA" id="ARBA00007812"/>
    </source>
</evidence>
<evidence type="ECO:0000313" key="9">
    <source>
        <dbReference type="EMBL" id="KAK5052323.1"/>
    </source>
</evidence>
<organism evidence="9 10">
    <name type="scientific">Exophiala sideris</name>
    <dbReference type="NCBI Taxonomy" id="1016849"/>
    <lineage>
        <taxon>Eukaryota</taxon>
        <taxon>Fungi</taxon>
        <taxon>Dikarya</taxon>
        <taxon>Ascomycota</taxon>
        <taxon>Pezizomycotina</taxon>
        <taxon>Eurotiomycetes</taxon>
        <taxon>Chaetothyriomycetidae</taxon>
        <taxon>Chaetothyriales</taxon>
        <taxon>Herpotrichiellaceae</taxon>
        <taxon>Exophiala</taxon>
    </lineage>
</organism>
<evidence type="ECO:0000256" key="7">
    <source>
        <dbReference type="ARBA" id="ARBA00023239"/>
    </source>
</evidence>
<evidence type="ECO:0000256" key="3">
    <source>
        <dbReference type="ARBA" id="ARBA00022723"/>
    </source>
</evidence>
<evidence type="ECO:0000259" key="8">
    <source>
        <dbReference type="Pfam" id="PF02776"/>
    </source>
</evidence>
<dbReference type="InterPro" id="IPR047213">
    <property type="entry name" value="TPP_PYR_PDC_IPDC-like"/>
</dbReference>
<evidence type="ECO:0000256" key="4">
    <source>
        <dbReference type="ARBA" id="ARBA00022793"/>
    </source>
</evidence>
<accession>A0ABR0IZE0</accession>
<evidence type="ECO:0000256" key="6">
    <source>
        <dbReference type="ARBA" id="ARBA00023052"/>
    </source>
</evidence>
<keyword evidence="4" id="KW-0210">Decarboxylase</keyword>
<keyword evidence="10" id="KW-1185">Reference proteome</keyword>
<dbReference type="Gene3D" id="3.40.50.970">
    <property type="match status" value="1"/>
</dbReference>
<dbReference type="GO" id="GO:0004737">
    <property type="term" value="F:pyruvate decarboxylase activity"/>
    <property type="evidence" value="ECO:0007669"/>
    <property type="project" value="UniProtKB-EC"/>
</dbReference>
<dbReference type="InterPro" id="IPR012110">
    <property type="entry name" value="PDC/IPDC-like"/>
</dbReference>
<proteinExistence type="inferred from homology"/>
<dbReference type="PANTHER" id="PTHR43452">
    <property type="entry name" value="PYRUVATE DECARBOXYLASE"/>
    <property type="match status" value="1"/>
</dbReference>
<protein>
    <submittedName>
        <fullName evidence="9">Pyruvate decarboxylase 1</fullName>
        <ecNumber evidence="9">4.1.1.1</ecNumber>
    </submittedName>
</protein>
<gene>
    <name evidence="9" type="primary">PDC1_1</name>
    <name evidence="9" type="ORF">LTR69_009859</name>
</gene>
<dbReference type="CDD" id="cd07038">
    <property type="entry name" value="TPP_PYR_PDC_IPDC_like"/>
    <property type="match status" value="1"/>
</dbReference>
<comment type="cofactor">
    <cofactor evidence="1">
        <name>thiamine diphosphate</name>
        <dbReference type="ChEBI" id="CHEBI:58937"/>
    </cofactor>
</comment>
<keyword evidence="9" id="KW-0670">Pyruvate</keyword>
<dbReference type="Proteomes" id="UP001345691">
    <property type="component" value="Unassembled WGS sequence"/>
</dbReference>
<comment type="caution">
    <text evidence="9">The sequence shown here is derived from an EMBL/GenBank/DDBJ whole genome shotgun (WGS) entry which is preliminary data.</text>
</comment>
<dbReference type="Pfam" id="PF02776">
    <property type="entry name" value="TPP_enzyme_N"/>
    <property type="match status" value="1"/>
</dbReference>
<evidence type="ECO:0000313" key="10">
    <source>
        <dbReference type="Proteomes" id="UP001345691"/>
    </source>
</evidence>
<evidence type="ECO:0000256" key="5">
    <source>
        <dbReference type="ARBA" id="ARBA00022842"/>
    </source>
</evidence>